<dbReference type="AlphaFoldDB" id="A0A343TP00"/>
<feature type="compositionally biased region" description="Basic residues" evidence="1">
    <location>
        <begin position="177"/>
        <end position="186"/>
    </location>
</feature>
<dbReference type="NCBIfam" id="TIGR04354">
    <property type="entry name" value="amphi-Trp"/>
    <property type="match status" value="1"/>
</dbReference>
<dbReference type="InterPro" id="IPR036913">
    <property type="entry name" value="YegP-like_sf"/>
</dbReference>
<dbReference type="NCBIfam" id="NF041908">
    <property type="entry name" value="HVO_2922"/>
    <property type="match status" value="1"/>
</dbReference>
<dbReference type="Pfam" id="PF07411">
    <property type="entry name" value="DUF1508"/>
    <property type="match status" value="1"/>
</dbReference>
<evidence type="ECO:0000313" key="4">
    <source>
        <dbReference type="EMBL" id="AUX10822.1"/>
    </source>
</evidence>
<name>A0A343TP00_9EURY</name>
<sequence>MDDELIHEEKGPRKRRRIASFFQRLAHRLRRGEKVPIDEEQNVAVNVPEESELGVTLEREGGNVSLDLELEWAEASGDVETDVVASKARFEVYEDTAGDYRWRLVHQNGNIIADGSQGYASKQKAKQGLESVRKNASGAYIVDQSKDEEAPEEGGEQRDVRTVRGQRREVALAAPSRQRKHHRRQQ</sequence>
<evidence type="ECO:0000256" key="1">
    <source>
        <dbReference type="SAM" id="MobiDB-lite"/>
    </source>
</evidence>
<reference evidence="5" key="1">
    <citation type="submission" date="2017-11" db="EMBL/GenBank/DDBJ databases">
        <title>Phenotypic and genomic properties of facultatively anaerobic sulfur-reducing natronoarchaea from hypersaline soda lakes.</title>
        <authorList>
            <person name="Sorokin D.Y."/>
            <person name="Kublanov I.V."/>
            <person name="Roman P."/>
            <person name="Sinninghe Damste J.S."/>
            <person name="Golyshin P.N."/>
            <person name="Rojo D."/>
            <person name="Ciordia S."/>
            <person name="Mena M.D.C."/>
            <person name="Ferrer M."/>
            <person name="Messina E."/>
            <person name="Smedile F."/>
            <person name="La Spada G."/>
            <person name="La Cono V."/>
            <person name="Yakimov M.M."/>
        </authorList>
    </citation>
    <scope>NUCLEOTIDE SEQUENCE [LARGE SCALE GENOMIC DNA]</scope>
    <source>
        <strain evidence="5">AArc-Sl</strain>
    </source>
</reference>
<dbReference type="InterPro" id="IPR010879">
    <property type="entry name" value="DUF1508"/>
</dbReference>
<evidence type="ECO:0000313" key="5">
    <source>
        <dbReference type="Proteomes" id="UP000263012"/>
    </source>
</evidence>
<dbReference type="Gene3D" id="2.30.29.80">
    <property type="match status" value="1"/>
</dbReference>
<feature type="domain" description="Amphi-Trp" evidence="3">
    <location>
        <begin position="1"/>
        <end position="79"/>
    </location>
</feature>
<dbReference type="Proteomes" id="UP000263012">
    <property type="component" value="Chromosome"/>
</dbReference>
<evidence type="ECO:0000259" key="2">
    <source>
        <dbReference type="Pfam" id="PF07411"/>
    </source>
</evidence>
<dbReference type="InterPro" id="IPR027598">
    <property type="entry name" value="Amphi-Trp_dom"/>
</dbReference>
<feature type="region of interest" description="Disordered" evidence="1">
    <location>
        <begin position="136"/>
        <end position="186"/>
    </location>
</feature>
<dbReference type="SUPFAM" id="SSF160113">
    <property type="entry name" value="YegP-like"/>
    <property type="match status" value="1"/>
</dbReference>
<keyword evidence="5" id="KW-1185">Reference proteome</keyword>
<dbReference type="KEGG" id="hdf:AArcSl_3216"/>
<dbReference type="Pfam" id="PF20068">
    <property type="entry name" value="Amphi-Trp"/>
    <property type="match status" value="1"/>
</dbReference>
<evidence type="ECO:0000259" key="3">
    <source>
        <dbReference type="Pfam" id="PF20068"/>
    </source>
</evidence>
<accession>A0A343TP00</accession>
<feature type="domain" description="DUF1508" evidence="2">
    <location>
        <begin position="95"/>
        <end position="143"/>
    </location>
</feature>
<feature type="compositionally biased region" description="Basic and acidic residues" evidence="1">
    <location>
        <begin position="155"/>
        <end position="170"/>
    </location>
</feature>
<proteinExistence type="predicted"/>
<dbReference type="EMBL" id="CP025066">
    <property type="protein sequence ID" value="AUX10822.1"/>
    <property type="molecule type" value="Genomic_DNA"/>
</dbReference>
<gene>
    <name evidence="4" type="ORF">AArcSl_3216</name>
</gene>
<organism evidence="4 5">
    <name type="scientific">Halalkaliarchaeum desulfuricum</name>
    <dbReference type="NCBI Taxonomy" id="2055893"/>
    <lineage>
        <taxon>Archaea</taxon>
        <taxon>Methanobacteriati</taxon>
        <taxon>Methanobacteriota</taxon>
        <taxon>Stenosarchaea group</taxon>
        <taxon>Halobacteria</taxon>
        <taxon>Halobacteriales</taxon>
        <taxon>Haloferacaceae</taxon>
        <taxon>Halalkaliarchaeum</taxon>
    </lineage>
</organism>
<protein>
    <submittedName>
        <fullName evidence="4">Uncharacterized protein</fullName>
    </submittedName>
</protein>